<evidence type="ECO:0000313" key="1">
    <source>
        <dbReference type="EMBL" id="VCW76579.1"/>
    </source>
</evidence>
<dbReference type="Proteomes" id="UP000269945">
    <property type="component" value="Unassembled WGS sequence"/>
</dbReference>
<evidence type="ECO:0000313" key="2">
    <source>
        <dbReference type="Proteomes" id="UP000269945"/>
    </source>
</evidence>
<name>A0A9X9LM89_GULGU</name>
<feature type="non-terminal residue" evidence="1">
    <location>
        <position position="60"/>
    </location>
</feature>
<sequence length="60" mass="6750">MHRHGPSPGEHRYPRALAHQSFVCRATGPPAPARTPTTPKSCWQCWGAARWTLPRWATLC</sequence>
<gene>
    <name evidence="1" type="ORF">BN2614_LOCUS3</name>
</gene>
<protein>
    <submittedName>
        <fullName evidence="1">Uncharacterized protein</fullName>
    </submittedName>
</protein>
<reference evidence="1 2" key="1">
    <citation type="submission" date="2018-10" db="EMBL/GenBank/DDBJ databases">
        <authorList>
            <person name="Ekblom R."/>
            <person name="Jareborg N."/>
        </authorList>
    </citation>
    <scope>NUCLEOTIDE SEQUENCE [LARGE SCALE GENOMIC DNA]</scope>
    <source>
        <tissue evidence="1">Muscle</tissue>
    </source>
</reference>
<organism evidence="1 2">
    <name type="scientific">Gulo gulo</name>
    <name type="common">Wolverine</name>
    <name type="synonym">Gluton</name>
    <dbReference type="NCBI Taxonomy" id="48420"/>
    <lineage>
        <taxon>Eukaryota</taxon>
        <taxon>Metazoa</taxon>
        <taxon>Chordata</taxon>
        <taxon>Craniata</taxon>
        <taxon>Vertebrata</taxon>
        <taxon>Euteleostomi</taxon>
        <taxon>Mammalia</taxon>
        <taxon>Eutheria</taxon>
        <taxon>Laurasiatheria</taxon>
        <taxon>Carnivora</taxon>
        <taxon>Caniformia</taxon>
        <taxon>Musteloidea</taxon>
        <taxon>Mustelidae</taxon>
        <taxon>Guloninae</taxon>
        <taxon>Gulo</taxon>
    </lineage>
</organism>
<keyword evidence="2" id="KW-1185">Reference proteome</keyword>
<comment type="caution">
    <text evidence="1">The sequence shown here is derived from an EMBL/GenBank/DDBJ whole genome shotgun (WGS) entry which is preliminary data.</text>
</comment>
<proteinExistence type="predicted"/>
<accession>A0A9X9LM89</accession>
<dbReference type="AlphaFoldDB" id="A0A9X9LM89"/>
<dbReference type="EMBL" id="CYRY02007586">
    <property type="protein sequence ID" value="VCW76579.1"/>
    <property type="molecule type" value="Genomic_DNA"/>
</dbReference>